<protein>
    <submittedName>
        <fullName evidence="1">Uncharacterized protein</fullName>
    </submittedName>
</protein>
<organism evidence="1">
    <name type="scientific">Arundo donax</name>
    <name type="common">Giant reed</name>
    <name type="synonym">Donax arundinaceus</name>
    <dbReference type="NCBI Taxonomy" id="35708"/>
    <lineage>
        <taxon>Eukaryota</taxon>
        <taxon>Viridiplantae</taxon>
        <taxon>Streptophyta</taxon>
        <taxon>Embryophyta</taxon>
        <taxon>Tracheophyta</taxon>
        <taxon>Spermatophyta</taxon>
        <taxon>Magnoliopsida</taxon>
        <taxon>Liliopsida</taxon>
        <taxon>Poales</taxon>
        <taxon>Poaceae</taxon>
        <taxon>PACMAD clade</taxon>
        <taxon>Arundinoideae</taxon>
        <taxon>Arundineae</taxon>
        <taxon>Arundo</taxon>
    </lineage>
</organism>
<reference evidence="1" key="2">
    <citation type="journal article" date="2015" name="Data Brief">
        <title>Shoot transcriptome of the giant reed, Arundo donax.</title>
        <authorList>
            <person name="Barrero R.A."/>
            <person name="Guerrero F.D."/>
            <person name="Moolhuijzen P."/>
            <person name="Goolsby J.A."/>
            <person name="Tidwell J."/>
            <person name="Bellgard S.E."/>
            <person name="Bellgard M.I."/>
        </authorList>
    </citation>
    <scope>NUCLEOTIDE SEQUENCE</scope>
    <source>
        <tissue evidence="1">Shoot tissue taken approximately 20 cm above the soil surface</tissue>
    </source>
</reference>
<reference evidence="1" key="1">
    <citation type="submission" date="2014-09" db="EMBL/GenBank/DDBJ databases">
        <authorList>
            <person name="Magalhaes I.L.F."/>
            <person name="Oliveira U."/>
            <person name="Santos F.R."/>
            <person name="Vidigal T.H.D.A."/>
            <person name="Brescovit A.D."/>
            <person name="Santos A.J."/>
        </authorList>
    </citation>
    <scope>NUCLEOTIDE SEQUENCE</scope>
    <source>
        <tissue evidence="1">Shoot tissue taken approximately 20 cm above the soil surface</tissue>
    </source>
</reference>
<dbReference type="EMBL" id="GBRH01228183">
    <property type="protein sequence ID" value="JAD69712.1"/>
    <property type="molecule type" value="Transcribed_RNA"/>
</dbReference>
<sequence length="29" mass="3574">MPVTNNPTFYIFFPWHHQRDCIMLDHLSL</sequence>
<name>A0A0A9CDY3_ARUDO</name>
<accession>A0A0A9CDY3</accession>
<proteinExistence type="predicted"/>
<dbReference type="AlphaFoldDB" id="A0A0A9CDY3"/>
<evidence type="ECO:0000313" key="1">
    <source>
        <dbReference type="EMBL" id="JAD69712.1"/>
    </source>
</evidence>